<feature type="region of interest" description="Disordered" evidence="1">
    <location>
        <begin position="310"/>
        <end position="333"/>
    </location>
</feature>
<organism evidence="3 4">
    <name type="scientific">Marasmiellus scandens</name>
    <dbReference type="NCBI Taxonomy" id="2682957"/>
    <lineage>
        <taxon>Eukaryota</taxon>
        <taxon>Fungi</taxon>
        <taxon>Dikarya</taxon>
        <taxon>Basidiomycota</taxon>
        <taxon>Agaricomycotina</taxon>
        <taxon>Agaricomycetes</taxon>
        <taxon>Agaricomycetidae</taxon>
        <taxon>Agaricales</taxon>
        <taxon>Marasmiineae</taxon>
        <taxon>Omphalotaceae</taxon>
        <taxon>Marasmiellus</taxon>
    </lineage>
</organism>
<dbReference type="EMBL" id="JBANRG010000006">
    <property type="protein sequence ID" value="KAK7465376.1"/>
    <property type="molecule type" value="Genomic_DNA"/>
</dbReference>
<name>A0ABR1JT67_9AGAR</name>
<evidence type="ECO:0000256" key="2">
    <source>
        <dbReference type="SAM" id="Phobius"/>
    </source>
</evidence>
<proteinExistence type="predicted"/>
<keyword evidence="2" id="KW-0472">Membrane</keyword>
<keyword evidence="2" id="KW-1133">Transmembrane helix</keyword>
<feature type="transmembrane region" description="Helical" evidence="2">
    <location>
        <begin position="14"/>
        <end position="37"/>
    </location>
</feature>
<reference evidence="3 4" key="1">
    <citation type="submission" date="2024-01" db="EMBL/GenBank/DDBJ databases">
        <title>A draft genome for the cacao thread blight pathogen Marasmiellus scandens.</title>
        <authorList>
            <person name="Baruah I.K."/>
            <person name="Leung J."/>
            <person name="Bukari Y."/>
            <person name="Amoako-Attah I."/>
            <person name="Meinhardt L.W."/>
            <person name="Bailey B.A."/>
            <person name="Cohen S.P."/>
        </authorList>
    </citation>
    <scope>NUCLEOTIDE SEQUENCE [LARGE SCALE GENOMIC DNA]</scope>
    <source>
        <strain evidence="3 4">GH-19</strain>
    </source>
</reference>
<accession>A0ABR1JT67</accession>
<feature type="transmembrane region" description="Helical" evidence="2">
    <location>
        <begin position="184"/>
        <end position="207"/>
    </location>
</feature>
<keyword evidence="2" id="KW-0812">Transmembrane</keyword>
<gene>
    <name evidence="3" type="ORF">VKT23_005354</name>
</gene>
<feature type="transmembrane region" description="Helical" evidence="2">
    <location>
        <begin position="132"/>
        <end position="156"/>
    </location>
</feature>
<feature type="transmembrane region" description="Helical" evidence="2">
    <location>
        <begin position="228"/>
        <end position="250"/>
    </location>
</feature>
<keyword evidence="4" id="KW-1185">Reference proteome</keyword>
<dbReference type="Proteomes" id="UP001498398">
    <property type="component" value="Unassembled WGS sequence"/>
</dbReference>
<evidence type="ECO:0000313" key="4">
    <source>
        <dbReference type="Proteomes" id="UP001498398"/>
    </source>
</evidence>
<feature type="transmembrane region" description="Helical" evidence="2">
    <location>
        <begin position="87"/>
        <end position="111"/>
    </location>
</feature>
<feature type="transmembrane region" description="Helical" evidence="2">
    <location>
        <begin position="49"/>
        <end position="67"/>
    </location>
</feature>
<evidence type="ECO:0000256" key="1">
    <source>
        <dbReference type="SAM" id="MobiDB-lite"/>
    </source>
</evidence>
<protein>
    <submittedName>
        <fullName evidence="3">Uncharacterized protein</fullName>
    </submittedName>
</protein>
<sequence length="333" mass="37271">MADLHDSKPDLMRLWIPFTVLHVSGQAGIFIILVTIFLSSQVHFHPTIVNFWIAWFIYSVSYSLQLYHSNHEDILDGSSILCRVQAVLVDGASALAGTAALIAVAQVWYSLQRAPLTNTIFKLTQNEIRRRRIIMSFLIALPYLVFIAFGISAYIVNVGSKLKYTSDNGLYCSLHMDEFSRYSIPGFCVAVVMVVVIFEIAIMVKYIKIRRQASSAFPLAERTFPIALAIRVMIFSIVSLLVLCIGVFFMSNNLPSWPYMMQASLPLAAVITFGSQQDLLRAWCFWKPRTAPSTTPKHHVRQFSLDTASTYSSTTDSLGADSSQDMEKVSSIA</sequence>
<evidence type="ECO:0000313" key="3">
    <source>
        <dbReference type="EMBL" id="KAK7465376.1"/>
    </source>
</evidence>
<comment type="caution">
    <text evidence="3">The sequence shown here is derived from an EMBL/GenBank/DDBJ whole genome shotgun (WGS) entry which is preliminary data.</text>
</comment>